<dbReference type="InterPro" id="IPR007267">
    <property type="entry name" value="GtrA_DPMS_TM"/>
</dbReference>
<dbReference type="EMBL" id="CP011507">
    <property type="protein sequence ID" value="AKS05638.1"/>
    <property type="molecule type" value="Genomic_DNA"/>
</dbReference>
<evidence type="ECO:0000256" key="3">
    <source>
        <dbReference type="ARBA" id="ARBA00022692"/>
    </source>
</evidence>
<dbReference type="PANTHER" id="PTHR38459:SF1">
    <property type="entry name" value="PROPHAGE BACTOPRENOL-LINKED GLUCOSE TRANSLOCASE HOMOLOG"/>
    <property type="match status" value="1"/>
</dbReference>
<name>A0A0H5A6Q2_9PSED</name>
<dbReference type="PATRIC" id="fig|200450.3.peg.1206"/>
<dbReference type="PANTHER" id="PTHR38459">
    <property type="entry name" value="PROPHAGE BACTOPRENOL-LINKED GLUCOSE TRANSLOCASE HOMOLOG"/>
    <property type="match status" value="1"/>
</dbReference>
<sequence length="131" mass="14679">MIGQNDARKRVLRFCATGLLITTLHAFIVWVMVGLFLNSPPLSNGVAFIIATMTSYTINTLWSFSQPLQRHTLYKFICVSIIGFIASVAIAWIAQMFGLNYLLGIVGVVLIVPALTFVLHSTWTYREPKQE</sequence>
<proteinExistence type="inferred from homology"/>
<evidence type="ECO:0000259" key="7">
    <source>
        <dbReference type="Pfam" id="PF04138"/>
    </source>
</evidence>
<evidence type="ECO:0000313" key="9">
    <source>
        <dbReference type="Proteomes" id="UP000036608"/>
    </source>
</evidence>
<evidence type="ECO:0000256" key="5">
    <source>
        <dbReference type="ARBA" id="ARBA00023136"/>
    </source>
</evidence>
<feature type="transmembrane region" description="Helical" evidence="6">
    <location>
        <begin position="12"/>
        <end position="33"/>
    </location>
</feature>
<dbReference type="RefSeq" id="WP_049709346.1">
    <property type="nucleotide sequence ID" value="NZ_CP011507.1"/>
</dbReference>
<feature type="transmembrane region" description="Helical" evidence="6">
    <location>
        <begin position="45"/>
        <end position="64"/>
    </location>
</feature>
<accession>A0A0H5A6Q2</accession>
<dbReference type="AlphaFoldDB" id="A0A0H5A6Q2"/>
<feature type="transmembrane region" description="Helical" evidence="6">
    <location>
        <begin position="76"/>
        <end position="95"/>
    </location>
</feature>
<feature type="domain" description="GtrA/DPMS transmembrane" evidence="7">
    <location>
        <begin position="13"/>
        <end position="124"/>
    </location>
</feature>
<organism evidence="8 9">
    <name type="scientific">Pseudomonas trivialis</name>
    <dbReference type="NCBI Taxonomy" id="200450"/>
    <lineage>
        <taxon>Bacteria</taxon>
        <taxon>Pseudomonadati</taxon>
        <taxon>Pseudomonadota</taxon>
        <taxon>Gammaproteobacteria</taxon>
        <taxon>Pseudomonadales</taxon>
        <taxon>Pseudomonadaceae</taxon>
        <taxon>Pseudomonas</taxon>
    </lineage>
</organism>
<keyword evidence="4 6" id="KW-1133">Transmembrane helix</keyword>
<gene>
    <name evidence="8" type="ORF">AA957_05830</name>
</gene>
<evidence type="ECO:0000256" key="2">
    <source>
        <dbReference type="ARBA" id="ARBA00009399"/>
    </source>
</evidence>
<feature type="transmembrane region" description="Helical" evidence="6">
    <location>
        <begin position="101"/>
        <end position="119"/>
    </location>
</feature>
<protein>
    <recommendedName>
        <fullName evidence="7">GtrA/DPMS transmembrane domain-containing protein</fullName>
    </recommendedName>
</protein>
<comment type="similarity">
    <text evidence="2">Belongs to the GtrA family.</text>
</comment>
<dbReference type="GO" id="GO:0000271">
    <property type="term" value="P:polysaccharide biosynthetic process"/>
    <property type="evidence" value="ECO:0007669"/>
    <property type="project" value="InterPro"/>
</dbReference>
<dbReference type="Proteomes" id="UP000036608">
    <property type="component" value="Chromosome"/>
</dbReference>
<evidence type="ECO:0000256" key="1">
    <source>
        <dbReference type="ARBA" id="ARBA00004141"/>
    </source>
</evidence>
<reference evidence="8 9" key="1">
    <citation type="journal article" date="2015" name="Genome Announc.">
        <title>Complete Genome Sequence of the Rhizobacterium Pseudomonas trivialis Strain IHBB745 with Multiple Plant Growth-Promoting Activities and Tolerance to Desiccation and Alkalinity.</title>
        <authorList>
            <person name="Gulati A."/>
            <person name="Swarnkar M.K."/>
            <person name="Vyas P."/>
            <person name="Rahi P."/>
            <person name="Thakur R."/>
            <person name="Thakur N."/>
            <person name="Singh A.K."/>
        </authorList>
    </citation>
    <scope>NUCLEOTIDE SEQUENCE [LARGE SCALE GENOMIC DNA]</scope>
    <source>
        <strain evidence="9">745</strain>
    </source>
</reference>
<dbReference type="KEGG" id="ptv:AA957_05830"/>
<keyword evidence="5 6" id="KW-0472">Membrane</keyword>
<evidence type="ECO:0000256" key="6">
    <source>
        <dbReference type="SAM" id="Phobius"/>
    </source>
</evidence>
<reference evidence="9" key="2">
    <citation type="submission" date="2015-05" db="EMBL/GenBank/DDBJ databases">
        <authorList>
            <person name="Swarnkar M.K."/>
            <person name="Vyas P."/>
            <person name="Rahi P."/>
            <person name="Thakur R."/>
            <person name="Thakur N."/>
            <person name="Singh A.K."/>
            <person name="Gulati A."/>
        </authorList>
    </citation>
    <scope>NUCLEOTIDE SEQUENCE [LARGE SCALE GENOMIC DNA]</scope>
    <source>
        <strain evidence="9">745</strain>
    </source>
</reference>
<dbReference type="GO" id="GO:0005886">
    <property type="term" value="C:plasma membrane"/>
    <property type="evidence" value="ECO:0007669"/>
    <property type="project" value="TreeGrafter"/>
</dbReference>
<keyword evidence="3 6" id="KW-0812">Transmembrane</keyword>
<dbReference type="OrthoDB" id="7011564at2"/>
<evidence type="ECO:0000313" key="8">
    <source>
        <dbReference type="EMBL" id="AKS05638.1"/>
    </source>
</evidence>
<dbReference type="Pfam" id="PF04138">
    <property type="entry name" value="GtrA_DPMS_TM"/>
    <property type="match status" value="1"/>
</dbReference>
<comment type="subcellular location">
    <subcellularLocation>
        <location evidence="1">Membrane</location>
        <topology evidence="1">Multi-pass membrane protein</topology>
    </subcellularLocation>
</comment>
<evidence type="ECO:0000256" key="4">
    <source>
        <dbReference type="ARBA" id="ARBA00022989"/>
    </source>
</evidence>
<dbReference type="InterPro" id="IPR051401">
    <property type="entry name" value="GtrA_CellWall_Glycosyl"/>
</dbReference>